<dbReference type="RefSeq" id="WP_095071945.1">
    <property type="nucleotide sequence ID" value="NZ_LT899436.1"/>
</dbReference>
<organism evidence="1 2">
    <name type="scientific">Tenacibaculum jejuense</name>
    <dbReference type="NCBI Taxonomy" id="584609"/>
    <lineage>
        <taxon>Bacteria</taxon>
        <taxon>Pseudomonadati</taxon>
        <taxon>Bacteroidota</taxon>
        <taxon>Flavobacteriia</taxon>
        <taxon>Flavobacteriales</taxon>
        <taxon>Flavobacteriaceae</taxon>
        <taxon>Tenacibaculum</taxon>
    </lineage>
</organism>
<proteinExistence type="predicted"/>
<protein>
    <submittedName>
        <fullName evidence="1">Uncharacterized protein</fullName>
    </submittedName>
</protein>
<keyword evidence="2" id="KW-1185">Reference proteome</keyword>
<dbReference type="Proteomes" id="UP000215214">
    <property type="component" value="Chromosome TJEJU"/>
</dbReference>
<dbReference type="OrthoDB" id="1186156at2"/>
<dbReference type="KEGG" id="tje:TJEJU_2156"/>
<evidence type="ECO:0000313" key="2">
    <source>
        <dbReference type="Proteomes" id="UP000215214"/>
    </source>
</evidence>
<dbReference type="EMBL" id="LT899436">
    <property type="protein sequence ID" value="SNR15850.1"/>
    <property type="molecule type" value="Genomic_DNA"/>
</dbReference>
<reference evidence="1 2" key="1">
    <citation type="submission" date="2017-07" db="EMBL/GenBank/DDBJ databases">
        <authorList>
            <person name="Sun Z.S."/>
            <person name="Albrecht U."/>
            <person name="Echele G."/>
            <person name="Lee C.C."/>
        </authorList>
    </citation>
    <scope>NUCLEOTIDE SEQUENCE [LARGE SCALE GENOMIC DNA]</scope>
    <source>
        <strain evidence="2">type strain: KCTC 22618</strain>
    </source>
</reference>
<evidence type="ECO:0000313" key="1">
    <source>
        <dbReference type="EMBL" id="SNR15850.1"/>
    </source>
</evidence>
<sequence>MKPKNNKELKEKEVRKIYRQLDVLYEKKSQLKLIKLNQPYRHGWFKELIITNTIDKYANKEYIEEVYRLVEKKVWAKTKEEAERKWRYQISKYLINKETPTLNKKQYNKLSIEAKKLCIPFQYYTERKNLRTRFYIKIPKGAYKIKFTRAYVTHTRNVDPQLDKQIAFLKQKLKSKGYYETERKLFPWLTYDDWPSYRESRQEGKRKVRDLKNKGIKYLMNEAC</sequence>
<dbReference type="AlphaFoldDB" id="A0A238UBQ4"/>
<gene>
    <name evidence="1" type="ORF">TJEJU_2156</name>
</gene>
<accession>A0A238UBQ4</accession>
<name>A0A238UBQ4_9FLAO</name>